<organism evidence="2 3">
    <name type="scientific">Martelella alba</name>
    <dbReference type="NCBI Taxonomy" id="2590451"/>
    <lineage>
        <taxon>Bacteria</taxon>
        <taxon>Pseudomonadati</taxon>
        <taxon>Pseudomonadota</taxon>
        <taxon>Alphaproteobacteria</taxon>
        <taxon>Hyphomicrobiales</taxon>
        <taxon>Aurantimonadaceae</taxon>
        <taxon>Martelella</taxon>
    </lineage>
</organism>
<evidence type="ECO:0000259" key="1">
    <source>
        <dbReference type="Pfam" id="PF06283"/>
    </source>
</evidence>
<dbReference type="Proteomes" id="UP000318801">
    <property type="component" value="Unassembled WGS sequence"/>
</dbReference>
<gene>
    <name evidence="2" type="ORF">FJU08_07755</name>
</gene>
<dbReference type="Gene3D" id="3.40.50.880">
    <property type="match status" value="1"/>
</dbReference>
<protein>
    <recommendedName>
        <fullName evidence="1">ThuA-like domain-containing protein</fullName>
    </recommendedName>
</protein>
<proteinExistence type="predicted"/>
<dbReference type="PANTHER" id="PTHR40469">
    <property type="entry name" value="SECRETED GLYCOSYL HYDROLASE"/>
    <property type="match status" value="1"/>
</dbReference>
<sequence>MARRAQIIWGGWPGHEPERCADVIAGMLEDDGFSVSVSGDLSRIAAGETLASDLLVPIVTGEMLDDLDVQALTGAVRGGLGLAGFHAGLAASFKASTAFRYLAGVTFAGHPGGIIDYHVDIARPDDPVMAGVEGFDYRSEQYYLHYDPSADVLATTRFSGQHDDATKGVTMPVVIKRRFGAGRVFYSALGHSAAELSHPQARLILERGLSWAAR</sequence>
<dbReference type="RefSeq" id="WP_141148400.1">
    <property type="nucleotide sequence ID" value="NZ_VHLG01000003.1"/>
</dbReference>
<evidence type="ECO:0000313" key="2">
    <source>
        <dbReference type="EMBL" id="TPW31631.1"/>
    </source>
</evidence>
<reference evidence="2 3" key="1">
    <citation type="submission" date="2019-06" db="EMBL/GenBank/DDBJ databases">
        <authorList>
            <person name="Li M."/>
        </authorList>
    </citation>
    <scope>NUCLEOTIDE SEQUENCE [LARGE SCALE GENOMIC DNA]</scope>
    <source>
        <strain evidence="2 3">BGMRC2036</strain>
    </source>
</reference>
<dbReference type="EMBL" id="VHLG01000003">
    <property type="protein sequence ID" value="TPW31631.1"/>
    <property type="molecule type" value="Genomic_DNA"/>
</dbReference>
<dbReference type="PANTHER" id="PTHR40469:SF2">
    <property type="entry name" value="GALACTOSE-BINDING DOMAIN-LIKE SUPERFAMILY PROTEIN"/>
    <property type="match status" value="1"/>
</dbReference>
<dbReference type="SUPFAM" id="SSF52317">
    <property type="entry name" value="Class I glutamine amidotransferase-like"/>
    <property type="match status" value="1"/>
</dbReference>
<dbReference type="OrthoDB" id="9785923at2"/>
<dbReference type="InterPro" id="IPR029010">
    <property type="entry name" value="ThuA-like"/>
</dbReference>
<accession>A0A506UEN8</accession>
<feature type="domain" description="ThuA-like" evidence="1">
    <location>
        <begin position="7"/>
        <end position="212"/>
    </location>
</feature>
<evidence type="ECO:0000313" key="3">
    <source>
        <dbReference type="Proteomes" id="UP000318801"/>
    </source>
</evidence>
<dbReference type="AlphaFoldDB" id="A0A506UEN8"/>
<name>A0A506UEN8_9HYPH</name>
<dbReference type="Pfam" id="PF06283">
    <property type="entry name" value="ThuA"/>
    <property type="match status" value="1"/>
</dbReference>
<keyword evidence="3" id="KW-1185">Reference proteome</keyword>
<dbReference type="InterPro" id="IPR029062">
    <property type="entry name" value="Class_I_gatase-like"/>
</dbReference>
<comment type="caution">
    <text evidence="2">The sequence shown here is derived from an EMBL/GenBank/DDBJ whole genome shotgun (WGS) entry which is preliminary data.</text>
</comment>